<evidence type="ECO:0000256" key="9">
    <source>
        <dbReference type="SAM" id="MobiDB-lite"/>
    </source>
</evidence>
<evidence type="ECO:0000256" key="4">
    <source>
        <dbReference type="ARBA" id="ARBA00022695"/>
    </source>
</evidence>
<comment type="similarity">
    <text evidence="1">Belongs to the DNA polymerase type-B family.</text>
</comment>
<keyword evidence="3" id="KW-0808">Transferase</keyword>
<name>A0A8K0KII3_LADFU</name>
<evidence type="ECO:0000256" key="1">
    <source>
        <dbReference type="ARBA" id="ARBA00005755"/>
    </source>
</evidence>
<keyword evidence="6" id="KW-0239">DNA-directed DNA polymerase</keyword>
<evidence type="ECO:0000256" key="6">
    <source>
        <dbReference type="ARBA" id="ARBA00022932"/>
    </source>
</evidence>
<dbReference type="EMBL" id="KZ308884">
    <property type="protein sequence ID" value="KAG8235182.1"/>
    <property type="molecule type" value="Genomic_DNA"/>
</dbReference>
<comment type="caution">
    <text evidence="11">The sequence shown here is derived from an EMBL/GenBank/DDBJ whole genome shotgun (WGS) entry which is preliminary data.</text>
</comment>
<dbReference type="GO" id="GO:0015074">
    <property type="term" value="P:DNA integration"/>
    <property type="evidence" value="ECO:0007669"/>
    <property type="project" value="InterPro"/>
</dbReference>
<gene>
    <name evidence="11" type="ORF">J437_LFUL015488</name>
</gene>
<proteinExistence type="inferred from homology"/>
<dbReference type="InterPro" id="IPR043502">
    <property type="entry name" value="DNA/RNA_pol_sf"/>
</dbReference>
<keyword evidence="12" id="KW-1185">Reference proteome</keyword>
<organism evidence="11 12">
    <name type="scientific">Ladona fulva</name>
    <name type="common">Scarce chaser dragonfly</name>
    <name type="synonym">Libellula fulva</name>
    <dbReference type="NCBI Taxonomy" id="123851"/>
    <lineage>
        <taxon>Eukaryota</taxon>
        <taxon>Metazoa</taxon>
        <taxon>Ecdysozoa</taxon>
        <taxon>Arthropoda</taxon>
        <taxon>Hexapoda</taxon>
        <taxon>Insecta</taxon>
        <taxon>Pterygota</taxon>
        <taxon>Palaeoptera</taxon>
        <taxon>Odonata</taxon>
        <taxon>Epiprocta</taxon>
        <taxon>Anisoptera</taxon>
        <taxon>Libelluloidea</taxon>
        <taxon>Libellulidae</taxon>
        <taxon>Ladona</taxon>
    </lineage>
</organism>
<reference evidence="11" key="1">
    <citation type="submission" date="2013-04" db="EMBL/GenBank/DDBJ databases">
        <authorList>
            <person name="Qu J."/>
            <person name="Murali S.C."/>
            <person name="Bandaranaike D."/>
            <person name="Bellair M."/>
            <person name="Blankenburg K."/>
            <person name="Chao H."/>
            <person name="Dinh H."/>
            <person name="Doddapaneni H."/>
            <person name="Downs B."/>
            <person name="Dugan-Rocha S."/>
            <person name="Elkadiri S."/>
            <person name="Gnanaolivu R.D."/>
            <person name="Hernandez B."/>
            <person name="Javaid M."/>
            <person name="Jayaseelan J.C."/>
            <person name="Lee S."/>
            <person name="Li M."/>
            <person name="Ming W."/>
            <person name="Munidasa M."/>
            <person name="Muniz J."/>
            <person name="Nguyen L."/>
            <person name="Ongeri F."/>
            <person name="Osuji N."/>
            <person name="Pu L.-L."/>
            <person name="Puazo M."/>
            <person name="Qu C."/>
            <person name="Quiroz J."/>
            <person name="Raj R."/>
            <person name="Weissenberger G."/>
            <person name="Xin Y."/>
            <person name="Zou X."/>
            <person name="Han Y."/>
            <person name="Richards S."/>
            <person name="Worley K."/>
            <person name="Muzny D."/>
            <person name="Gibbs R."/>
        </authorList>
    </citation>
    <scope>NUCLEOTIDE SEQUENCE</scope>
    <source>
        <strain evidence="11">Sampled in the wild</strain>
    </source>
</reference>
<sequence length="2641" mass="303267">MLTLGIDVQKVEGLSDISIQYEQDGSNFYRLFRLRYHKAPSHTMALKLPKRSLGEIFQASNDDGIVQRLPSPDRLSPATYKIVLFEMKLYENLINVVANALDVLIAASVPSNVVASKYDAFMRMVRVKEAERLARCEKAQRLKRAAMKENEMRRKRLRLDVEDTVKFLENSTDWLNDIDMEENEMKRQRLDVEDTVKFLENSTDRLNDDTPSISDTNNGDGDGDTSESRCATVQEEDDSSSSDSQETIERQELPFSILSETERHFKRFNMYGRDVKIMLTPLSKGSNPLVWFENVMEHLLEYFKSKAVRDADQVGMTIRNDSNPDKEVAISFRRSDQLNHEVISTVISKVVQSNDTFLTSAPLTISLHHIAMPVGRGRGRFTRPNILNFNDFCRKKRSIITVNNNDNLCLARSIVVAMSLRSGDDDDAAKKRVQCDTGLVQTTRANALCVKHGVDLTNGGGLEEIKKFQRGLKDWKITVFTDRKGREVLFEGPDGDENKRIDLIYEAEHFNVIKSLTGAFSCTYYCDSCKKPYNTRGDHVCENACKRCGAASACKSFNVIHCNRCGRDFLGPRCLENHLKMRGNSASLCDELRKCSKCLKVYKTSGRNGVHKCGEEYCSLCKVHYVRIHQCYMQPVNVKNYSSKNDILYIFFDLECRQDLMFEGKNGMFEHIPVLCVAEQACKACWSEKDSDYLCGSCGIRQHCFAGVDPVEKFFDYLTLPRTQFKQIICIAHNLQGYDGQFLLRHIVSNVKKIPDVLMRGTKIISMRLEGLTFIDSLNFLPMPLAKLPKTFNLDVSIKKGHFPHFFNGADTQNYVGIIPEKKYFGYDYMTSTGKKEFGVWFEGVKDDIYDFKKEMTEYCINDVFILRRACTEFSTLYENLTRVNPFKESATIAGSCLLTFKKNFLKKNCVGIIPAGGYRWRDRQSHEAMMWLISEERERGIRIRHAGNDQEARFMGKKVDGLHKDGENTTVFEYYGCFFHGCRSCFPEGRNKPIHNNSNETMEMRYEATMSRREVLLKGNCSLIEIWGCQFREYLNTSPDLKSYLQTHPMTVKAPMDPRDAFYGGRTNATKLYHKVCEGEKIMYIDVCSLYPYVNKWRKYPVGHPTIFVGDQCPPIEECEGFVKCTILPPRGLYHPVLPYRCGGKLTFPLCRSCVEGSVQEDCPHDCENERAITGTWVTEEVKKALQMGYKIKAYHEVWNYKITTYDRASNEGGLFSPYINKFLKLKLEASGWPSGCNSEEDKKKFIDDLYEREGVMLEPEKIEENPGLRCIAKLSLNSLWGKFGQKEDHPQTRVIKSFGELCDVLTDPNIEVKGIIPCEEALFINCVIHKEALKPSKNVNIPIACYTTTHARLVLYEYLERLGDRVLYFDTDSIIYVEKDGCWSPPTGPFLGQMTDELVSYGDGSYIVEFVSGGPKNYAYMVACGGDTTNTKTVCKVKGVRVNGSTEKSVSFASLKSMVKNHTGPINLLIPKQIHRTSDHVVITKDDRKSPPSRSIHDDHKRSNHEREVMERFPNERDSDRISRLDEEMKNILHTESISDNDKWNMYRENLLKYLNHVERQKKPTYLPLVDIPGTPDQDKTSGSRNLEDGESGKVALGDEILNSVPQTFRRKASLLHDRILRSGKITWDSRGVVTIDGRTIPQSNITDLINDVVRPRKNTSPDGWEVFCNALREINIPQEYIGNQKRWDFIRDLGFIEKESKPLPLRASSEKAKVRYSPYKTRHASNPSGYSGASRLVNSLKGKYSPKEVKEWLQGLDAYTLHKAVRRKFPRNRYHITNIDDLWQCDLIDMRNLKEHNDGYGYLLSVIDTFSKYAWVTPLKLKTGENVKSAFQKIFKKTGRKPINIQTDKGGEFTSRLVKKYFKENGINYYVTQNPDVKASIVERFNRTLKTRMWRYFTEHNTRRYMDVLPKLLNGYNHAFHSSIKMAPADVNEKNVYNVWKNLYSTVKDKVTKPKLRVGDMVRLSRIKSVFDKGYESNWTEELFKIRKVINRKPVVYVVEDQRGDEIEGRFYEPELQRVRVSKTHRIKMVREKPAILHDPYLQYYENQAGKRISNVYRGIEYQRGHGIGSFLGGIFRSALPILSRGAKAVGKEILRTGVHLLGDVAQNKPIRESVLRRVDEAGDNLKRKAVDSIDKLMKGAGYKKRRIVNRGHSSSVSPRRRKPQRKRKPQKGKKKSKRKGKNIKRKVRRQSMKHGTNTAEEQKVGPVNNFLHSLFSQVDVYLNQKLISPPSNTYAYRSYIENLLSYGPAAKKSHLTMSLWYDDTAGLMDNLDHHNAGLAKRRSLTKTSKPFDMIGCIHSDIFNQDKFLLNGVELRVKMIRSRDTFCLMSETPYAKVKILDATLLVRRVCINPSVLIAHSKILEKSPAKYPLTRVEVKVLTISSGVQSKVIDNIFIGQLPKRCIIGFVTNAAFNGDTTKNPFNFQHFSMTHLSLYIDGQQIPSKPLQTDFTNDKLHVMAYHTLFSGTGIHFLNEGNDISREEYPHGYCLTAFDLTPDLSSNSHSHWNLMRQGSLRLDVRFEQPLPETLTCVIYAEFDNIIEIDRHRNILVDFDFQACVDDAGEFVLKEVAVLDYENNLLQHWLFWDATGHQFSSKIHQEEFQSVYIQRHTVAKPYIKRVWTLLSHVSLLKVYQRDIDS</sequence>
<protein>
    <recommendedName>
        <fullName evidence="2">DNA-directed DNA polymerase</fullName>
        <ecNumber evidence="2">2.7.7.7</ecNumber>
    </recommendedName>
</protein>
<dbReference type="Proteomes" id="UP000792457">
    <property type="component" value="Unassembled WGS sequence"/>
</dbReference>
<feature type="compositionally biased region" description="Basic residues" evidence="9">
    <location>
        <begin position="2162"/>
        <end position="2196"/>
    </location>
</feature>
<dbReference type="GO" id="GO:0006260">
    <property type="term" value="P:DNA replication"/>
    <property type="evidence" value="ECO:0007669"/>
    <property type="project" value="UniProtKB-KW"/>
</dbReference>
<feature type="compositionally biased region" description="Basic and acidic residues" evidence="9">
    <location>
        <begin position="1579"/>
        <end position="1594"/>
    </location>
</feature>
<dbReference type="EC" id="2.7.7.7" evidence="2"/>
<comment type="catalytic activity">
    <reaction evidence="8">
        <text>DNA(n) + a 2'-deoxyribonucleoside 5'-triphosphate = DNA(n+1) + diphosphate</text>
        <dbReference type="Rhea" id="RHEA:22508"/>
        <dbReference type="Rhea" id="RHEA-COMP:17339"/>
        <dbReference type="Rhea" id="RHEA-COMP:17340"/>
        <dbReference type="ChEBI" id="CHEBI:33019"/>
        <dbReference type="ChEBI" id="CHEBI:61560"/>
        <dbReference type="ChEBI" id="CHEBI:173112"/>
        <dbReference type="EC" id="2.7.7.7"/>
    </reaction>
</comment>
<feature type="region of interest" description="Disordered" evidence="9">
    <location>
        <begin position="2145"/>
        <end position="2207"/>
    </location>
</feature>
<feature type="region of interest" description="Disordered" evidence="9">
    <location>
        <begin position="1568"/>
        <end position="1594"/>
    </location>
</feature>
<evidence type="ECO:0000256" key="7">
    <source>
        <dbReference type="ARBA" id="ARBA00023125"/>
    </source>
</evidence>
<dbReference type="InterPro" id="IPR036397">
    <property type="entry name" value="RNaseH_sf"/>
</dbReference>
<dbReference type="InterPro" id="IPR012337">
    <property type="entry name" value="RNaseH-like_sf"/>
</dbReference>
<dbReference type="SMART" id="SM00486">
    <property type="entry name" value="POLBc"/>
    <property type="match status" value="1"/>
</dbReference>
<dbReference type="PROSITE" id="PS50994">
    <property type="entry name" value="INTEGRASE"/>
    <property type="match status" value="1"/>
</dbReference>
<dbReference type="GO" id="GO:0042575">
    <property type="term" value="C:DNA polymerase complex"/>
    <property type="evidence" value="ECO:0007669"/>
    <property type="project" value="UniProtKB-ARBA"/>
</dbReference>
<dbReference type="PANTHER" id="PTHR33568">
    <property type="entry name" value="DNA POLYMERASE"/>
    <property type="match status" value="1"/>
</dbReference>
<evidence type="ECO:0000256" key="3">
    <source>
        <dbReference type="ARBA" id="ARBA00022679"/>
    </source>
</evidence>
<keyword evidence="7" id="KW-0238">DNA-binding</keyword>
<dbReference type="InterPro" id="IPR023211">
    <property type="entry name" value="DNA_pol_palm_dom_sf"/>
</dbReference>
<accession>A0A8K0KII3</accession>
<evidence type="ECO:0000256" key="8">
    <source>
        <dbReference type="ARBA" id="ARBA00049244"/>
    </source>
</evidence>
<dbReference type="Pfam" id="PF00665">
    <property type="entry name" value="rve"/>
    <property type="match status" value="1"/>
</dbReference>
<evidence type="ECO:0000313" key="11">
    <source>
        <dbReference type="EMBL" id="KAG8235182.1"/>
    </source>
</evidence>
<feature type="region of interest" description="Disordered" evidence="9">
    <location>
        <begin position="201"/>
        <end position="253"/>
    </location>
</feature>
<evidence type="ECO:0000256" key="2">
    <source>
        <dbReference type="ARBA" id="ARBA00012417"/>
    </source>
</evidence>
<dbReference type="InterPro" id="IPR001584">
    <property type="entry name" value="Integrase_cat-core"/>
</dbReference>
<dbReference type="Gene3D" id="1.10.287.690">
    <property type="entry name" value="Helix hairpin bin"/>
    <property type="match status" value="1"/>
</dbReference>
<keyword evidence="5" id="KW-0235">DNA replication</keyword>
<feature type="region of interest" description="Disordered" evidence="9">
    <location>
        <begin position="1486"/>
        <end position="1520"/>
    </location>
</feature>
<dbReference type="PANTHER" id="PTHR33568:SF3">
    <property type="entry name" value="DNA-DIRECTED DNA POLYMERASE"/>
    <property type="match status" value="1"/>
</dbReference>
<dbReference type="Gene3D" id="3.30.420.10">
    <property type="entry name" value="Ribonuclease H-like superfamily/Ribonuclease H"/>
    <property type="match status" value="2"/>
</dbReference>
<dbReference type="GO" id="GO:0003887">
    <property type="term" value="F:DNA-directed DNA polymerase activity"/>
    <property type="evidence" value="ECO:0007669"/>
    <property type="project" value="UniProtKB-KW"/>
</dbReference>
<reference evidence="11" key="2">
    <citation type="submission" date="2017-10" db="EMBL/GenBank/DDBJ databases">
        <title>Ladona fulva Genome sequencing and assembly.</title>
        <authorList>
            <person name="Murali S."/>
            <person name="Richards S."/>
            <person name="Bandaranaike D."/>
            <person name="Bellair M."/>
            <person name="Blankenburg K."/>
            <person name="Chao H."/>
            <person name="Dinh H."/>
            <person name="Doddapaneni H."/>
            <person name="Dugan-Rocha S."/>
            <person name="Elkadiri S."/>
            <person name="Gnanaolivu R."/>
            <person name="Hernandez B."/>
            <person name="Skinner E."/>
            <person name="Javaid M."/>
            <person name="Lee S."/>
            <person name="Li M."/>
            <person name="Ming W."/>
            <person name="Munidasa M."/>
            <person name="Muniz J."/>
            <person name="Nguyen L."/>
            <person name="Hughes D."/>
            <person name="Osuji N."/>
            <person name="Pu L.-L."/>
            <person name="Puazo M."/>
            <person name="Qu C."/>
            <person name="Quiroz J."/>
            <person name="Raj R."/>
            <person name="Weissenberger G."/>
            <person name="Xin Y."/>
            <person name="Zou X."/>
            <person name="Han Y."/>
            <person name="Worley K."/>
            <person name="Muzny D."/>
            <person name="Gibbs R."/>
        </authorList>
    </citation>
    <scope>NUCLEOTIDE SEQUENCE</scope>
    <source>
        <strain evidence="11">Sampled in the wild</strain>
    </source>
</reference>
<dbReference type="InterPro" id="IPR004868">
    <property type="entry name" value="DNA-dir_DNA_pol_B_mt/vir"/>
</dbReference>
<dbReference type="GO" id="GO:0000166">
    <property type="term" value="F:nucleotide binding"/>
    <property type="evidence" value="ECO:0007669"/>
    <property type="project" value="InterPro"/>
</dbReference>
<dbReference type="GO" id="GO:0003677">
    <property type="term" value="F:DNA binding"/>
    <property type="evidence" value="ECO:0007669"/>
    <property type="project" value="UniProtKB-KW"/>
</dbReference>
<evidence type="ECO:0000256" key="5">
    <source>
        <dbReference type="ARBA" id="ARBA00022705"/>
    </source>
</evidence>
<keyword evidence="4" id="KW-0548">Nucleotidyltransferase</keyword>
<dbReference type="SUPFAM" id="SSF53098">
    <property type="entry name" value="Ribonuclease H-like"/>
    <property type="match status" value="2"/>
</dbReference>
<dbReference type="Pfam" id="PF03175">
    <property type="entry name" value="DNA_pol_B_2"/>
    <property type="match status" value="2"/>
</dbReference>
<evidence type="ECO:0000313" key="12">
    <source>
        <dbReference type="Proteomes" id="UP000792457"/>
    </source>
</evidence>
<evidence type="ECO:0000259" key="10">
    <source>
        <dbReference type="PROSITE" id="PS50994"/>
    </source>
</evidence>
<dbReference type="InterPro" id="IPR006172">
    <property type="entry name" value="DNA-dir_DNA_pol_B"/>
</dbReference>
<feature type="domain" description="Integrase catalytic" evidence="10">
    <location>
        <begin position="1769"/>
        <end position="1939"/>
    </location>
</feature>
<dbReference type="SUPFAM" id="SSF56672">
    <property type="entry name" value="DNA/RNA polymerases"/>
    <property type="match status" value="1"/>
</dbReference>
<dbReference type="OrthoDB" id="5871067at2759"/>
<dbReference type="Gene3D" id="3.90.1600.10">
    <property type="entry name" value="Palm domain of DNA polymerase"/>
    <property type="match status" value="2"/>
</dbReference>